<dbReference type="PANTHER" id="PTHR30136:SF24">
    <property type="entry name" value="HTH-TYPE TRANSCRIPTIONAL REPRESSOR ALLR"/>
    <property type="match status" value="1"/>
</dbReference>
<proteinExistence type="predicted"/>
<organism evidence="6 7">
    <name type="scientific">Pandoraea iniqua</name>
    <dbReference type="NCBI Taxonomy" id="2508288"/>
    <lineage>
        <taxon>Bacteria</taxon>
        <taxon>Pseudomonadati</taxon>
        <taxon>Pseudomonadota</taxon>
        <taxon>Betaproteobacteria</taxon>
        <taxon>Burkholderiales</taxon>
        <taxon>Burkholderiaceae</taxon>
        <taxon>Pandoraea</taxon>
    </lineage>
</organism>
<evidence type="ECO:0000256" key="1">
    <source>
        <dbReference type="ARBA" id="ARBA00023015"/>
    </source>
</evidence>
<dbReference type="SUPFAM" id="SSF55781">
    <property type="entry name" value="GAF domain-like"/>
    <property type="match status" value="1"/>
</dbReference>
<keyword evidence="3" id="KW-0804">Transcription</keyword>
<evidence type="ECO:0000313" key="6">
    <source>
        <dbReference type="EMBL" id="VVD66628.1"/>
    </source>
</evidence>
<dbReference type="EMBL" id="CABPSI010000001">
    <property type="protein sequence ID" value="VVD66628.1"/>
    <property type="molecule type" value="Genomic_DNA"/>
</dbReference>
<dbReference type="AlphaFoldDB" id="A0A5E4RHE2"/>
<dbReference type="Gene3D" id="1.10.10.10">
    <property type="entry name" value="Winged helix-like DNA-binding domain superfamily/Winged helix DNA-binding domain"/>
    <property type="match status" value="1"/>
</dbReference>
<evidence type="ECO:0000259" key="4">
    <source>
        <dbReference type="PROSITE" id="PS51077"/>
    </source>
</evidence>
<keyword evidence="2" id="KW-0238">DNA-binding</keyword>
<accession>A0A5E4RHE2</accession>
<dbReference type="InterPro" id="IPR014757">
    <property type="entry name" value="Tscrpt_reg_IclR_C"/>
</dbReference>
<dbReference type="GO" id="GO:0045892">
    <property type="term" value="P:negative regulation of DNA-templated transcription"/>
    <property type="evidence" value="ECO:0007669"/>
    <property type="project" value="TreeGrafter"/>
</dbReference>
<dbReference type="Pfam" id="PF01614">
    <property type="entry name" value="IclR_C"/>
    <property type="match status" value="1"/>
</dbReference>
<evidence type="ECO:0000256" key="3">
    <source>
        <dbReference type="ARBA" id="ARBA00023163"/>
    </source>
</evidence>
<dbReference type="InterPro" id="IPR036388">
    <property type="entry name" value="WH-like_DNA-bd_sf"/>
</dbReference>
<reference evidence="6 7" key="1">
    <citation type="submission" date="2019-08" db="EMBL/GenBank/DDBJ databases">
        <authorList>
            <person name="Peeters C."/>
        </authorList>
    </citation>
    <scope>NUCLEOTIDE SEQUENCE [LARGE SCALE GENOMIC DNA]</scope>
    <source>
        <strain evidence="6 7">LMG 31115</strain>
    </source>
</reference>
<evidence type="ECO:0000256" key="2">
    <source>
        <dbReference type="ARBA" id="ARBA00023125"/>
    </source>
</evidence>
<feature type="domain" description="HTH iclR-type" evidence="4">
    <location>
        <begin position="3"/>
        <end position="65"/>
    </location>
</feature>
<feature type="domain" description="IclR-ED" evidence="5">
    <location>
        <begin position="66"/>
        <end position="248"/>
    </location>
</feature>
<dbReference type="PROSITE" id="PS51077">
    <property type="entry name" value="HTH_ICLR"/>
    <property type="match status" value="1"/>
</dbReference>
<protein>
    <submittedName>
        <fullName evidence="6">IclR family transcriptional regulator</fullName>
    </submittedName>
</protein>
<name>A0A5E4RHE2_9BURK</name>
<dbReference type="Proteomes" id="UP000333828">
    <property type="component" value="Unassembled WGS sequence"/>
</dbReference>
<evidence type="ECO:0000259" key="5">
    <source>
        <dbReference type="PROSITE" id="PS51078"/>
    </source>
</evidence>
<dbReference type="GO" id="GO:0003677">
    <property type="term" value="F:DNA binding"/>
    <property type="evidence" value="ECO:0007669"/>
    <property type="project" value="UniProtKB-KW"/>
</dbReference>
<dbReference type="Pfam" id="PF09339">
    <property type="entry name" value="HTH_IclR"/>
    <property type="match status" value="1"/>
</dbReference>
<dbReference type="GO" id="GO:0003700">
    <property type="term" value="F:DNA-binding transcription factor activity"/>
    <property type="evidence" value="ECO:0007669"/>
    <property type="project" value="TreeGrafter"/>
</dbReference>
<keyword evidence="1" id="KW-0805">Transcription regulation</keyword>
<dbReference type="Gene3D" id="3.30.450.40">
    <property type="match status" value="1"/>
</dbReference>
<dbReference type="PANTHER" id="PTHR30136">
    <property type="entry name" value="HELIX-TURN-HELIX TRANSCRIPTIONAL REGULATOR, ICLR FAMILY"/>
    <property type="match status" value="1"/>
</dbReference>
<evidence type="ECO:0000313" key="7">
    <source>
        <dbReference type="Proteomes" id="UP000333828"/>
    </source>
</evidence>
<dbReference type="InterPro" id="IPR050707">
    <property type="entry name" value="HTH_MetabolicPath_Reg"/>
</dbReference>
<sequence length="250" mass="27497">MTLKTLDNALTLLRHFTAENPTWGVRELAKETGINHSVVQRILATCAQHGFVTQRGKSRKYALGMAFLEFAQSLREGLHLSDLILPIMRRLAANTGETAFLAVLDGKEAVYLEIAESDQNIKYSVAAGTRFALHAGSSGKVIAAYLPEAQLDAILEHGLKRYTSSTITDPAALRADLAAIREQGWSYSANEFADGVFGLALPVFDETDGILASFGVSGPDFRMTDDKRREMLAAVRQELAEVQSLMRRFY</sequence>
<dbReference type="RefSeq" id="WP_150682658.1">
    <property type="nucleotide sequence ID" value="NZ_CABPSF010000001.1"/>
</dbReference>
<dbReference type="InterPro" id="IPR036390">
    <property type="entry name" value="WH_DNA-bd_sf"/>
</dbReference>
<keyword evidence="7" id="KW-1185">Reference proteome</keyword>
<dbReference type="InterPro" id="IPR005471">
    <property type="entry name" value="Tscrpt_reg_IclR_N"/>
</dbReference>
<dbReference type="SUPFAM" id="SSF46785">
    <property type="entry name" value="Winged helix' DNA-binding domain"/>
    <property type="match status" value="1"/>
</dbReference>
<gene>
    <name evidence="6" type="ORF">PIN31115_00374</name>
</gene>
<dbReference type="SMART" id="SM00346">
    <property type="entry name" value="HTH_ICLR"/>
    <property type="match status" value="1"/>
</dbReference>
<dbReference type="PROSITE" id="PS51078">
    <property type="entry name" value="ICLR_ED"/>
    <property type="match status" value="1"/>
</dbReference>
<dbReference type="InterPro" id="IPR029016">
    <property type="entry name" value="GAF-like_dom_sf"/>
</dbReference>